<dbReference type="PANTHER" id="PTHR28657">
    <property type="entry name" value="INDOLEAMINE 2,3-DIOXYGENASE"/>
    <property type="match status" value="1"/>
</dbReference>
<evidence type="ECO:0000256" key="3">
    <source>
        <dbReference type="PIRSR" id="PIRSR600898-1"/>
    </source>
</evidence>
<dbReference type="EMBL" id="CAGKOT010000059">
    <property type="protein sequence ID" value="CAB5387707.1"/>
    <property type="molecule type" value="Genomic_DNA"/>
</dbReference>
<dbReference type="GO" id="GO:0019441">
    <property type="term" value="P:L-tryptophan catabolic process to kynurenine"/>
    <property type="evidence" value="ECO:0007669"/>
    <property type="project" value="TreeGrafter"/>
</dbReference>
<dbReference type="InterPro" id="IPR000898">
    <property type="entry name" value="Indolamine_dOase"/>
</dbReference>
<evidence type="ECO:0008006" key="6">
    <source>
        <dbReference type="Google" id="ProtNLM"/>
    </source>
</evidence>
<keyword evidence="1 3" id="KW-0479">Metal-binding</keyword>
<dbReference type="OrthoDB" id="540174at2759"/>
<comment type="caution">
    <text evidence="4">The sequence shown here is derived from an EMBL/GenBank/DDBJ whole genome shotgun (WGS) entry which is preliminary data.</text>
</comment>
<dbReference type="GO" id="GO:0020037">
    <property type="term" value="F:heme binding"/>
    <property type="evidence" value="ECO:0007669"/>
    <property type="project" value="InterPro"/>
</dbReference>
<dbReference type="GO" id="GO:0033754">
    <property type="term" value="F:indoleamine 2,3-dioxygenase activity"/>
    <property type="evidence" value="ECO:0007669"/>
    <property type="project" value="TreeGrafter"/>
</dbReference>
<dbReference type="VEuPathDB" id="FungiDB:RhiirFUN_015991"/>
<proteinExistence type="predicted"/>
<keyword evidence="3" id="KW-0349">Heme</keyword>
<feature type="binding site" description="proximal binding residue" evidence="3">
    <location>
        <position position="371"/>
    </location>
    <ligand>
        <name>heme b</name>
        <dbReference type="ChEBI" id="CHEBI:60344"/>
    </ligand>
    <ligandPart>
        <name>Fe</name>
        <dbReference type="ChEBI" id="CHEBI:18248"/>
    </ligandPart>
</feature>
<dbReference type="Proteomes" id="UP000684084">
    <property type="component" value="Unassembled WGS sequence"/>
</dbReference>
<dbReference type="AlphaFoldDB" id="A0A916EFQ2"/>
<evidence type="ECO:0000313" key="4">
    <source>
        <dbReference type="EMBL" id="CAB5387707.1"/>
    </source>
</evidence>
<dbReference type="GO" id="GO:0005737">
    <property type="term" value="C:cytoplasm"/>
    <property type="evidence" value="ECO:0007669"/>
    <property type="project" value="TreeGrafter"/>
</dbReference>
<evidence type="ECO:0000313" key="5">
    <source>
        <dbReference type="Proteomes" id="UP000684084"/>
    </source>
</evidence>
<sequence length="465" mass="53073">MAPNHSAPLISENTFNVPRLEDYDISPSTGFLPSIPPLECLPDSYYEPWETLISMFHNLMLAGRLREYVKRLPILKTDRLKTPEEYRRAFLVLSFIAHGYVWGKYETVSDRLPANIAIPWVEVSKYLDVAPIINHAAVVTWNWSLLFSDEPFKLNNLATLITFSNTLDESWLLMMMFKKCDPYVFYWKVRPYLSGWENEDRLPKGLIYEGVDGNDENGNPIYRRYIGGSAGQSALIQALDIALSVKHYPTGIKPHTNSSCPRYTSCSNGYPQPHDIHQYVSNGHTEPQQPYLHRIRQNIPGPHRRFLEDLAKIADIRNYIISTTNYDSSVNTSSSDESEDTCLLRETDEADDLIKAYNECLNQMKDFRKTHLNIVNFYIIKQARRGGDPHFNAKEVTPPVDKDLVGNNEITAVSNEIIMTTTKSVNNEIITTTTKSIEIIKGTGGTNLIPFLEQMKDETLAQKIQ</sequence>
<evidence type="ECO:0000256" key="2">
    <source>
        <dbReference type="ARBA" id="ARBA00023004"/>
    </source>
</evidence>
<reference evidence="4" key="1">
    <citation type="submission" date="2020-05" db="EMBL/GenBank/DDBJ databases">
        <authorList>
            <person name="Rincon C."/>
            <person name="Sanders R I."/>
            <person name="Robbins C."/>
            <person name="Chaturvedi A."/>
        </authorList>
    </citation>
    <scope>NUCLEOTIDE SEQUENCE</scope>
    <source>
        <strain evidence="4">CHB12</strain>
    </source>
</reference>
<dbReference type="PANTHER" id="PTHR28657:SF5">
    <property type="entry name" value="INDOLEAMINE 2,3-DIOXYGENASE"/>
    <property type="match status" value="1"/>
</dbReference>
<organism evidence="4 5">
    <name type="scientific">Rhizophagus irregularis</name>
    <dbReference type="NCBI Taxonomy" id="588596"/>
    <lineage>
        <taxon>Eukaryota</taxon>
        <taxon>Fungi</taxon>
        <taxon>Fungi incertae sedis</taxon>
        <taxon>Mucoromycota</taxon>
        <taxon>Glomeromycotina</taxon>
        <taxon>Glomeromycetes</taxon>
        <taxon>Glomerales</taxon>
        <taxon>Glomeraceae</taxon>
        <taxon>Rhizophagus</taxon>
    </lineage>
</organism>
<evidence type="ECO:0000256" key="1">
    <source>
        <dbReference type="ARBA" id="ARBA00022723"/>
    </source>
</evidence>
<keyword evidence="2 3" id="KW-0408">Iron</keyword>
<name>A0A916EFQ2_9GLOM</name>
<dbReference type="Pfam" id="PF01231">
    <property type="entry name" value="IDO"/>
    <property type="match status" value="1"/>
</dbReference>
<accession>A0A916EFQ2</accession>
<protein>
    <recommendedName>
        <fullName evidence="6">Indoleamine 2,3-dioxygenase</fullName>
    </recommendedName>
</protein>
<dbReference type="GO" id="GO:0034354">
    <property type="term" value="P:'de novo' NAD+ biosynthetic process from L-tryptophan"/>
    <property type="evidence" value="ECO:0007669"/>
    <property type="project" value="TreeGrafter"/>
</dbReference>
<gene>
    <name evidence="4" type="ORF">CHRIB12_LOCUS20268</name>
</gene>
<dbReference type="GO" id="GO:0046872">
    <property type="term" value="F:metal ion binding"/>
    <property type="evidence" value="ECO:0007669"/>
    <property type="project" value="UniProtKB-KW"/>
</dbReference>